<dbReference type="PANTHER" id="PTHR37534:SF49">
    <property type="entry name" value="LYSINE BIOSYNTHESIS REGULATORY PROTEIN LYS14"/>
    <property type="match status" value="1"/>
</dbReference>
<evidence type="ECO:0000256" key="2">
    <source>
        <dbReference type="ARBA" id="ARBA00023242"/>
    </source>
</evidence>
<dbReference type="InterPro" id="IPR021858">
    <property type="entry name" value="Fun_TF"/>
</dbReference>
<proteinExistence type="predicted"/>
<sequence>MASASASGNSSQLKTDAFGPTWDQGPILSGEENQSLCRVIRRSRRALAAVDKSSPSLLRMILPLCLQSSSIRHGLLSLSSGPAGRSPDDLYHYQIALSQLRNDIGAAKGHRLDMEWVHRVLASSLILGLFTVGQCDGCTVQHIRGMISIVRMTDQAELASTPLGSFLMGVCSYHDISAFWVGREQPSQRAWTSWMSHRTAANPDGELTALETMMGYPQTLVNIIADIAELVDDNTHMALQRGLLRSGQPVAGFSQASSLAYGASCDELEASLKRWAIPATPQGLSPVATILLRNAWETFRMAAFLYLWRCFGFHSNLLEPIRADRASLASSYVTAIISNCQAILDLGSIPRISIGNALLWPLVVAGCECGSGSDEDDSAILAMLQRLERLYSMEHPKFVSGALQRLWRTKKTWYNHRETPGSSYPSYASLHQVVTEMGLIIPLL</sequence>
<keyword evidence="4" id="KW-1185">Reference proteome</keyword>
<protein>
    <submittedName>
        <fullName evidence="3">C6 transcription factor</fullName>
    </submittedName>
</protein>
<accession>A0ABR2IWI5</accession>
<gene>
    <name evidence="3" type="ORF">PGQ11_007552</name>
</gene>
<organism evidence="3 4">
    <name type="scientific">Apiospora arundinis</name>
    <dbReference type="NCBI Taxonomy" id="335852"/>
    <lineage>
        <taxon>Eukaryota</taxon>
        <taxon>Fungi</taxon>
        <taxon>Dikarya</taxon>
        <taxon>Ascomycota</taxon>
        <taxon>Pezizomycotina</taxon>
        <taxon>Sordariomycetes</taxon>
        <taxon>Xylariomycetidae</taxon>
        <taxon>Amphisphaeriales</taxon>
        <taxon>Apiosporaceae</taxon>
        <taxon>Apiospora</taxon>
    </lineage>
</organism>
<dbReference type="Proteomes" id="UP001390339">
    <property type="component" value="Unassembled WGS sequence"/>
</dbReference>
<comment type="caution">
    <text evidence="3">The sequence shown here is derived from an EMBL/GenBank/DDBJ whole genome shotgun (WGS) entry which is preliminary data.</text>
</comment>
<evidence type="ECO:0000313" key="4">
    <source>
        <dbReference type="Proteomes" id="UP001390339"/>
    </source>
</evidence>
<keyword evidence="2" id="KW-0539">Nucleus</keyword>
<reference evidence="3 4" key="1">
    <citation type="journal article" date="2024" name="IMA Fungus">
        <title>Apiospora arundinis, a panoply of carbohydrate-active enzymes and secondary metabolites.</title>
        <authorList>
            <person name="Sorensen T."/>
            <person name="Petersen C."/>
            <person name="Muurmann A.T."/>
            <person name="Christiansen J.V."/>
            <person name="Brundto M.L."/>
            <person name="Overgaard C.K."/>
            <person name="Boysen A.T."/>
            <person name="Wollenberg R.D."/>
            <person name="Larsen T.O."/>
            <person name="Sorensen J.L."/>
            <person name="Nielsen K.L."/>
            <person name="Sondergaard T.E."/>
        </authorList>
    </citation>
    <scope>NUCLEOTIDE SEQUENCE [LARGE SCALE GENOMIC DNA]</scope>
    <source>
        <strain evidence="3 4">AAU 773</strain>
    </source>
</reference>
<evidence type="ECO:0000256" key="1">
    <source>
        <dbReference type="ARBA" id="ARBA00004123"/>
    </source>
</evidence>
<dbReference type="PANTHER" id="PTHR37534">
    <property type="entry name" value="TRANSCRIPTIONAL ACTIVATOR PROTEIN UGA3"/>
    <property type="match status" value="1"/>
</dbReference>
<comment type="subcellular location">
    <subcellularLocation>
        <location evidence="1">Nucleus</location>
    </subcellularLocation>
</comment>
<name>A0ABR2IWI5_9PEZI</name>
<evidence type="ECO:0000313" key="3">
    <source>
        <dbReference type="EMBL" id="KAK8868974.1"/>
    </source>
</evidence>
<dbReference type="EMBL" id="JAPCWZ010000004">
    <property type="protein sequence ID" value="KAK8868974.1"/>
    <property type="molecule type" value="Genomic_DNA"/>
</dbReference>
<dbReference type="Pfam" id="PF11951">
    <property type="entry name" value="Fungal_trans_2"/>
    <property type="match status" value="1"/>
</dbReference>